<dbReference type="STRING" id="79883.GCA_001636495_02908"/>
<evidence type="ECO:0000259" key="10">
    <source>
        <dbReference type="Pfam" id="PF03807"/>
    </source>
</evidence>
<comment type="similarity">
    <text evidence="1 6">Belongs to the pyrroline-5-carboxylate reductase family.</text>
</comment>
<comment type="subcellular location">
    <subcellularLocation>
        <location evidence="6">Cytoplasm</location>
    </subcellularLocation>
</comment>
<evidence type="ECO:0000256" key="9">
    <source>
        <dbReference type="SAM" id="MobiDB-lite"/>
    </source>
</evidence>
<dbReference type="HAMAP" id="MF_01925">
    <property type="entry name" value="P5C_reductase"/>
    <property type="match status" value="1"/>
</dbReference>
<dbReference type="RefSeq" id="WP_148986360.1">
    <property type="nucleotide sequence ID" value="NZ_VTEV01000001.1"/>
</dbReference>
<dbReference type="EC" id="1.5.1.2" evidence="6 7"/>
<feature type="binding site" evidence="8">
    <location>
        <begin position="10"/>
        <end position="15"/>
    </location>
    <ligand>
        <name>NADP(+)</name>
        <dbReference type="ChEBI" id="CHEBI:58349"/>
    </ligand>
</feature>
<accession>A0A5D4T8A5</accession>
<dbReference type="GO" id="GO:0004735">
    <property type="term" value="F:pyrroline-5-carboxylate reductase activity"/>
    <property type="evidence" value="ECO:0007669"/>
    <property type="project" value="UniProtKB-UniRule"/>
</dbReference>
<keyword evidence="4 6" id="KW-0560">Oxidoreductase</keyword>
<comment type="function">
    <text evidence="5 6">Catalyzes the reduction of 1-pyrroline-5-carboxylate (PCA) to L-proline.</text>
</comment>
<dbReference type="Gene3D" id="1.10.3730.10">
    <property type="entry name" value="ProC C-terminal domain-like"/>
    <property type="match status" value="1"/>
</dbReference>
<evidence type="ECO:0000313" key="13">
    <source>
        <dbReference type="Proteomes" id="UP000322524"/>
    </source>
</evidence>
<dbReference type="FunFam" id="1.10.3730.10:FF:000001">
    <property type="entry name" value="Pyrroline-5-carboxylate reductase"/>
    <property type="match status" value="1"/>
</dbReference>
<dbReference type="InterPro" id="IPR000304">
    <property type="entry name" value="Pyrroline-COOH_reductase"/>
</dbReference>
<dbReference type="InterPro" id="IPR036291">
    <property type="entry name" value="NAD(P)-bd_dom_sf"/>
</dbReference>
<protein>
    <recommendedName>
        <fullName evidence="6 7">Pyrroline-5-carboxylate reductase</fullName>
        <shortName evidence="6">P5C reductase</shortName>
        <shortName evidence="6">P5CR</shortName>
        <ecNumber evidence="6 7">1.5.1.2</ecNumber>
    </recommendedName>
    <alternativeName>
        <fullName evidence="6">PCA reductase</fullName>
    </alternativeName>
</protein>
<evidence type="ECO:0000256" key="1">
    <source>
        <dbReference type="ARBA" id="ARBA00005525"/>
    </source>
</evidence>
<dbReference type="PIRSF" id="PIRSF000193">
    <property type="entry name" value="Pyrrol-5-carb_rd"/>
    <property type="match status" value="1"/>
</dbReference>
<dbReference type="OrthoDB" id="9805754at2"/>
<evidence type="ECO:0000313" key="12">
    <source>
        <dbReference type="EMBL" id="TYS70456.1"/>
    </source>
</evidence>
<organism evidence="12 13">
    <name type="scientific">Sutcliffiella horikoshii</name>
    <dbReference type="NCBI Taxonomy" id="79883"/>
    <lineage>
        <taxon>Bacteria</taxon>
        <taxon>Bacillati</taxon>
        <taxon>Bacillota</taxon>
        <taxon>Bacilli</taxon>
        <taxon>Bacillales</taxon>
        <taxon>Bacillaceae</taxon>
        <taxon>Sutcliffiella</taxon>
    </lineage>
</organism>
<dbReference type="InterPro" id="IPR029036">
    <property type="entry name" value="P5CR_dimer"/>
</dbReference>
<proteinExistence type="inferred from homology"/>
<evidence type="ECO:0000256" key="6">
    <source>
        <dbReference type="HAMAP-Rule" id="MF_01925"/>
    </source>
</evidence>
<dbReference type="UniPathway" id="UPA00098">
    <property type="reaction ID" value="UER00361"/>
</dbReference>
<evidence type="ECO:0000256" key="7">
    <source>
        <dbReference type="NCBIfam" id="TIGR00112"/>
    </source>
</evidence>
<feature type="region of interest" description="Disordered" evidence="9">
    <location>
        <begin position="219"/>
        <end position="250"/>
    </location>
</feature>
<gene>
    <name evidence="6 12" type="primary">proC</name>
    <name evidence="12" type="ORF">FZC76_00735</name>
</gene>
<dbReference type="PANTHER" id="PTHR11645:SF49">
    <property type="entry name" value="PYRROLINE-5-CARBOXYLATE REDUCTASE 1"/>
    <property type="match status" value="1"/>
</dbReference>
<dbReference type="Gene3D" id="3.40.50.720">
    <property type="entry name" value="NAD(P)-binding Rossmann-like Domain"/>
    <property type="match status" value="1"/>
</dbReference>
<dbReference type="Proteomes" id="UP000322524">
    <property type="component" value="Unassembled WGS sequence"/>
</dbReference>
<keyword evidence="6" id="KW-0963">Cytoplasm</keyword>
<sequence>MLKEKVIGFIGAGSMAEAMISGIVASEIIPATNVVVSNRSNIDRLIELENKYGVRGVMKQDLNMSELDIIVLAMKPKDIEIALASLKDQLNSSQLLLSVLAGVSTSYMEEGLNPGQPVIRVMPNTSSMIGESATAISAGKHVGMDHMVDTKVILETIGKVYTIEEEQMDVFTGVAGSGPAYFYYLMEHMEKTAKAAGLDEEVTRDVVAQTILGAAKMMQTNNEEPSSLRKKVTSPNGTTAAGLDALSENGGGKAISAAIKGAAERSKEISAEKEKELVLQ</sequence>
<dbReference type="SUPFAM" id="SSF48179">
    <property type="entry name" value="6-phosphogluconate dehydrogenase C-terminal domain-like"/>
    <property type="match status" value="1"/>
</dbReference>
<evidence type="ECO:0000256" key="3">
    <source>
        <dbReference type="ARBA" id="ARBA00022857"/>
    </source>
</evidence>
<comment type="catalytic activity">
    <reaction evidence="6">
        <text>L-proline + NAD(+) = (S)-1-pyrroline-5-carboxylate + NADH + 2 H(+)</text>
        <dbReference type="Rhea" id="RHEA:14105"/>
        <dbReference type="ChEBI" id="CHEBI:15378"/>
        <dbReference type="ChEBI" id="CHEBI:17388"/>
        <dbReference type="ChEBI" id="CHEBI:57540"/>
        <dbReference type="ChEBI" id="CHEBI:57945"/>
        <dbReference type="ChEBI" id="CHEBI:60039"/>
        <dbReference type="EC" id="1.5.1.2"/>
    </reaction>
</comment>
<keyword evidence="3 6" id="KW-0521">NADP</keyword>
<evidence type="ECO:0000256" key="4">
    <source>
        <dbReference type="ARBA" id="ARBA00023002"/>
    </source>
</evidence>
<feature type="domain" description="Pyrroline-5-carboxylate reductase catalytic N-terminal" evidence="10">
    <location>
        <begin position="7"/>
        <end position="102"/>
    </location>
</feature>
<feature type="domain" description="Pyrroline-5-carboxylate reductase dimerisation" evidence="11">
    <location>
        <begin position="165"/>
        <end position="268"/>
    </location>
</feature>
<evidence type="ECO:0000256" key="5">
    <source>
        <dbReference type="ARBA" id="ARBA00058118"/>
    </source>
</evidence>
<evidence type="ECO:0000259" key="11">
    <source>
        <dbReference type="Pfam" id="PF14748"/>
    </source>
</evidence>
<dbReference type="PANTHER" id="PTHR11645">
    <property type="entry name" value="PYRROLINE-5-CARBOXYLATE REDUCTASE"/>
    <property type="match status" value="1"/>
</dbReference>
<comment type="caution">
    <text evidence="12">The sequence shown here is derived from an EMBL/GenBank/DDBJ whole genome shotgun (WGS) entry which is preliminary data.</text>
</comment>
<dbReference type="SUPFAM" id="SSF51735">
    <property type="entry name" value="NAD(P)-binding Rossmann-fold domains"/>
    <property type="match status" value="1"/>
</dbReference>
<name>A0A5D4T8A5_9BACI</name>
<dbReference type="NCBIfam" id="TIGR00112">
    <property type="entry name" value="proC"/>
    <property type="match status" value="1"/>
</dbReference>
<comment type="pathway">
    <text evidence="6">Amino-acid biosynthesis; L-proline biosynthesis; L-proline from L-glutamate 5-semialdehyde: step 1/1.</text>
</comment>
<reference evidence="12 13" key="1">
    <citation type="submission" date="2019-08" db="EMBL/GenBank/DDBJ databases">
        <title>Bacillus genomes from the desert of Cuatro Cienegas, Coahuila.</title>
        <authorList>
            <person name="Olmedo-Alvarez G."/>
        </authorList>
    </citation>
    <scope>NUCLEOTIDE SEQUENCE [LARGE SCALE GENOMIC DNA]</scope>
    <source>
        <strain evidence="12 13">CH28_1T</strain>
    </source>
</reference>
<feature type="binding site" evidence="8">
    <location>
        <begin position="73"/>
        <end position="76"/>
    </location>
    <ligand>
        <name>NADP(+)</name>
        <dbReference type="ChEBI" id="CHEBI:58349"/>
    </ligand>
</feature>
<keyword evidence="6" id="KW-0028">Amino-acid biosynthesis</keyword>
<dbReference type="Pfam" id="PF14748">
    <property type="entry name" value="P5CR_dimer"/>
    <property type="match status" value="1"/>
</dbReference>
<dbReference type="Pfam" id="PF03807">
    <property type="entry name" value="F420_oxidored"/>
    <property type="match status" value="1"/>
</dbReference>
<dbReference type="InterPro" id="IPR028939">
    <property type="entry name" value="P5C_Rdtase_cat_N"/>
</dbReference>
<comment type="catalytic activity">
    <reaction evidence="6">
        <text>L-proline + NADP(+) = (S)-1-pyrroline-5-carboxylate + NADPH + 2 H(+)</text>
        <dbReference type="Rhea" id="RHEA:14109"/>
        <dbReference type="ChEBI" id="CHEBI:15378"/>
        <dbReference type="ChEBI" id="CHEBI:17388"/>
        <dbReference type="ChEBI" id="CHEBI:57783"/>
        <dbReference type="ChEBI" id="CHEBI:58349"/>
        <dbReference type="ChEBI" id="CHEBI:60039"/>
        <dbReference type="EC" id="1.5.1.2"/>
    </reaction>
</comment>
<evidence type="ECO:0000256" key="2">
    <source>
        <dbReference type="ARBA" id="ARBA00022650"/>
    </source>
</evidence>
<dbReference type="AlphaFoldDB" id="A0A5D4T8A5"/>
<evidence type="ECO:0000256" key="8">
    <source>
        <dbReference type="PIRSR" id="PIRSR000193-1"/>
    </source>
</evidence>
<dbReference type="InterPro" id="IPR008927">
    <property type="entry name" value="6-PGluconate_DH-like_C_sf"/>
</dbReference>
<keyword evidence="2 6" id="KW-0641">Proline biosynthesis</keyword>
<dbReference type="GO" id="GO:0005737">
    <property type="term" value="C:cytoplasm"/>
    <property type="evidence" value="ECO:0007669"/>
    <property type="project" value="UniProtKB-SubCell"/>
</dbReference>
<dbReference type="GO" id="GO:0055129">
    <property type="term" value="P:L-proline biosynthetic process"/>
    <property type="evidence" value="ECO:0007669"/>
    <property type="project" value="UniProtKB-UniRule"/>
</dbReference>
<dbReference type="EMBL" id="VTEV01000001">
    <property type="protein sequence ID" value="TYS70456.1"/>
    <property type="molecule type" value="Genomic_DNA"/>
</dbReference>